<dbReference type="Pfam" id="PF01546">
    <property type="entry name" value="Peptidase_M20"/>
    <property type="match status" value="1"/>
</dbReference>
<dbReference type="Pfam" id="PF07687">
    <property type="entry name" value="M20_dimer"/>
    <property type="match status" value="1"/>
</dbReference>
<dbReference type="InterPro" id="IPR002933">
    <property type="entry name" value="Peptidase_M20"/>
</dbReference>
<comment type="cofactor">
    <cofactor evidence="1">
        <name>Mn(2+)</name>
        <dbReference type="ChEBI" id="CHEBI:29035"/>
    </cofactor>
</comment>
<evidence type="ECO:0000256" key="7">
    <source>
        <dbReference type="PIRSR" id="PIRSR001235-1"/>
    </source>
</evidence>
<geneLocation type="plasmid" evidence="10">
    <name>unnamed5</name>
</geneLocation>
<evidence type="ECO:0000259" key="9">
    <source>
        <dbReference type="Pfam" id="PF07687"/>
    </source>
</evidence>
<dbReference type="NCBIfam" id="NF006775">
    <property type="entry name" value="PRK09290.2-5"/>
    <property type="match status" value="1"/>
</dbReference>
<evidence type="ECO:0000256" key="5">
    <source>
        <dbReference type="ARBA" id="ARBA00022801"/>
    </source>
</evidence>
<accession>A0AA44IYE2</accession>
<name>A0AA44IYE2_9HYPH</name>
<feature type="binding site" evidence="7">
    <location>
        <position position="93"/>
    </location>
    <ligand>
        <name>Zn(2+)</name>
        <dbReference type="ChEBI" id="CHEBI:29105"/>
        <label>2</label>
    </ligand>
</feature>
<dbReference type="InterPro" id="IPR011650">
    <property type="entry name" value="Peptidase_M20_dimer"/>
</dbReference>
<keyword evidence="11" id="KW-1185">Reference proteome</keyword>
<feature type="binding site" evidence="7">
    <location>
        <position position="192"/>
    </location>
    <ligand>
        <name>Zn(2+)</name>
        <dbReference type="ChEBI" id="CHEBI:29105"/>
        <label>1</label>
    </ligand>
</feature>
<comment type="caution">
    <text evidence="10">The sequence shown here is derived from an EMBL/GenBank/DDBJ whole genome shotgun (WGS) entry which is preliminary data.</text>
</comment>
<evidence type="ECO:0000256" key="8">
    <source>
        <dbReference type="PIRSR" id="PIRSR001235-2"/>
    </source>
</evidence>
<keyword evidence="6" id="KW-0464">Manganese</keyword>
<gene>
    <name evidence="10" type="ORF">FOB26_04755</name>
</gene>
<dbReference type="Proteomes" id="UP001155820">
    <property type="component" value="Unassembled WGS sequence"/>
</dbReference>
<protein>
    <submittedName>
        <fullName evidence="10">Allantoate amidohydrolase</fullName>
    </submittedName>
</protein>
<keyword evidence="5" id="KW-0378">Hydrolase</keyword>
<comment type="similarity">
    <text evidence="2">Belongs to the peptidase M20 family.</text>
</comment>
<feature type="binding site" evidence="7">
    <location>
        <position position="82"/>
    </location>
    <ligand>
        <name>Zn(2+)</name>
        <dbReference type="ChEBI" id="CHEBI:29105"/>
        <label>1</label>
    </ligand>
</feature>
<dbReference type="Gene3D" id="3.40.630.10">
    <property type="entry name" value="Zn peptidases"/>
    <property type="match status" value="1"/>
</dbReference>
<feature type="binding site" evidence="8">
    <location>
        <position position="217"/>
    </location>
    <ligand>
        <name>allantoate</name>
        <dbReference type="ChEBI" id="CHEBI:17536"/>
    </ligand>
</feature>
<comment type="cofactor">
    <cofactor evidence="7">
        <name>Zn(2+)</name>
        <dbReference type="ChEBI" id="CHEBI:29105"/>
    </cofactor>
    <text evidence="7">Binds 2 Zn(2+) ions per subunit.</text>
</comment>
<keyword evidence="7" id="KW-0862">Zinc</keyword>
<dbReference type="Gene3D" id="3.30.70.360">
    <property type="match status" value="1"/>
</dbReference>
<feature type="binding site" evidence="8">
    <location>
        <position position="275"/>
    </location>
    <ligand>
        <name>allantoate</name>
        <dbReference type="ChEBI" id="CHEBI:17536"/>
    </ligand>
</feature>
<evidence type="ECO:0000256" key="6">
    <source>
        <dbReference type="ARBA" id="ARBA00023211"/>
    </source>
</evidence>
<dbReference type="GO" id="GO:0046872">
    <property type="term" value="F:metal ion binding"/>
    <property type="evidence" value="ECO:0007669"/>
    <property type="project" value="UniProtKB-KW"/>
</dbReference>
<evidence type="ECO:0000313" key="11">
    <source>
        <dbReference type="Proteomes" id="UP001155820"/>
    </source>
</evidence>
<dbReference type="SUPFAM" id="SSF55031">
    <property type="entry name" value="Bacterial exopeptidase dimerisation domain"/>
    <property type="match status" value="1"/>
</dbReference>
<evidence type="ECO:0000256" key="2">
    <source>
        <dbReference type="ARBA" id="ARBA00006153"/>
    </source>
</evidence>
<dbReference type="InterPro" id="IPR010158">
    <property type="entry name" value="Amidase_Cbmase"/>
</dbReference>
<evidence type="ECO:0000256" key="3">
    <source>
        <dbReference type="ARBA" id="ARBA00011738"/>
    </source>
</evidence>
<dbReference type="RefSeq" id="WP_172873313.1">
    <property type="nucleotide sequence ID" value="NZ_JABRWL010000003.1"/>
</dbReference>
<proteinExistence type="inferred from homology"/>
<feature type="binding site" evidence="7">
    <location>
        <position position="382"/>
    </location>
    <ligand>
        <name>Zn(2+)</name>
        <dbReference type="ChEBI" id="CHEBI:29105"/>
        <label>2</label>
    </ligand>
</feature>
<feature type="binding site" evidence="7">
    <location>
        <position position="128"/>
    </location>
    <ligand>
        <name>Zn(2+)</name>
        <dbReference type="ChEBI" id="CHEBI:29105"/>
        <label>2</label>
    </ligand>
</feature>
<reference evidence="10" key="1">
    <citation type="submission" date="2019-07" db="EMBL/GenBank/DDBJ databases">
        <title>FDA dAtabase for Regulatory Grade micrObial Sequences (FDA-ARGOS): Supporting development and validation of Infectious Disease Dx tests.</title>
        <authorList>
            <person name="Bachman M."/>
            <person name="Young C."/>
            <person name="Tallon L."/>
            <person name="Sadzewicz L."/>
            <person name="Vavikolanu K."/>
            <person name="Mehta A."/>
            <person name="Aluvathingal J."/>
            <person name="Nadendla S."/>
            <person name="Nandy P."/>
            <person name="Geyer C."/>
            <person name="Yan Y."/>
            <person name="Sichtig H."/>
        </authorList>
    </citation>
    <scope>NUCLEOTIDE SEQUENCE</scope>
    <source>
        <strain evidence="10">FDAARGOS_618</strain>
        <plasmid evidence="10">unnamed5</plasmid>
    </source>
</reference>
<dbReference type="CDD" id="cd03884">
    <property type="entry name" value="M20_bAS"/>
    <property type="match status" value="1"/>
</dbReference>
<evidence type="ECO:0000256" key="4">
    <source>
        <dbReference type="ARBA" id="ARBA00022723"/>
    </source>
</evidence>
<organism evidence="10 11">
    <name type="scientific">Agrobacterium pusense</name>
    <dbReference type="NCBI Taxonomy" id="648995"/>
    <lineage>
        <taxon>Bacteria</taxon>
        <taxon>Pseudomonadati</taxon>
        <taxon>Pseudomonadota</taxon>
        <taxon>Alphaproteobacteria</taxon>
        <taxon>Hyphomicrobiales</taxon>
        <taxon>Rhizobiaceae</taxon>
        <taxon>Rhizobium/Agrobacterium group</taxon>
        <taxon>Agrobacterium</taxon>
    </lineage>
</organism>
<feature type="domain" description="Peptidase M20 dimerisation" evidence="9">
    <location>
        <begin position="211"/>
        <end position="310"/>
    </location>
</feature>
<dbReference type="EMBL" id="JABRWM010000005">
    <property type="protein sequence ID" value="NRF18415.1"/>
    <property type="molecule type" value="Genomic_DNA"/>
</dbReference>
<sequence length="412" mass="43609">MQPTPELGEAIDRRLQQLASISSSPDHLTRLAFTPEMARANTLVEGWMRDAGMTTRLDAAGNLIGRYDGDRPGLPALVLGSHLDTVENAGRFDGMLGVVTAILCVEQFNNRSYRFPFAIEVVAFGDEEGVRFGTSVLGSLAFSGSVSRERLALRDGGGQTVEAAIGAFGHDSASLYLAARKKDDVLAYVEVHIEQGPVLETQDAPVACVSGIFGSTRLSMEISGYAGHAGTTPMAMRRDALAGAAEMILATETLAQAHGVVATVGKISALPSAINVIPDLVRFTIDARALKDEDRADYLGALRGQIGEIAARRSLSVSETILSEGSSAPCAEWLQNQIRSAIERKGLSPVTIPSGAGHDGAMLTSLTDFGMIFVRCRGGVSHHPDEFASHSDMAAAADVLYDFVANFKGEDG</sequence>
<dbReference type="PANTHER" id="PTHR32494">
    <property type="entry name" value="ALLANTOATE DEIMINASE-RELATED"/>
    <property type="match status" value="1"/>
</dbReference>
<dbReference type="GO" id="GO:0016813">
    <property type="term" value="F:hydrolase activity, acting on carbon-nitrogen (but not peptide) bonds, in linear amidines"/>
    <property type="evidence" value="ECO:0007669"/>
    <property type="project" value="InterPro"/>
</dbReference>
<dbReference type="NCBIfam" id="TIGR01879">
    <property type="entry name" value="hydantase"/>
    <property type="match status" value="1"/>
</dbReference>
<dbReference type="InterPro" id="IPR036264">
    <property type="entry name" value="Bact_exopeptidase_dim_dom"/>
</dbReference>
<feature type="binding site" evidence="7">
    <location>
        <position position="93"/>
    </location>
    <ligand>
        <name>Zn(2+)</name>
        <dbReference type="ChEBI" id="CHEBI:29105"/>
        <label>1</label>
    </ligand>
</feature>
<dbReference type="PIRSF" id="PIRSF001235">
    <property type="entry name" value="Amidase_carbamoylase"/>
    <property type="match status" value="1"/>
</dbReference>
<keyword evidence="4 7" id="KW-0479">Metal-binding</keyword>
<keyword evidence="10" id="KW-0614">Plasmid</keyword>
<evidence type="ECO:0000256" key="1">
    <source>
        <dbReference type="ARBA" id="ARBA00001936"/>
    </source>
</evidence>
<dbReference type="PANTHER" id="PTHR32494:SF19">
    <property type="entry name" value="ALLANTOATE DEIMINASE-RELATED"/>
    <property type="match status" value="1"/>
</dbReference>
<dbReference type="SUPFAM" id="SSF53187">
    <property type="entry name" value="Zn-dependent exopeptidases"/>
    <property type="match status" value="1"/>
</dbReference>
<evidence type="ECO:0000313" key="10">
    <source>
        <dbReference type="EMBL" id="NRF18415.1"/>
    </source>
</evidence>
<feature type="binding site" evidence="8">
    <location>
        <position position="288"/>
    </location>
    <ligand>
        <name>allantoate</name>
        <dbReference type="ChEBI" id="CHEBI:17536"/>
    </ligand>
</feature>
<dbReference type="AlphaFoldDB" id="A0AA44IYE2"/>
<comment type="subunit">
    <text evidence="3">Homodimer.</text>
</comment>